<protein>
    <recommendedName>
        <fullName evidence="4">2TM domain-containing protein</fullName>
    </recommendedName>
</protein>
<gene>
    <name evidence="2" type="ORF">ACFSJF_08440</name>
</gene>
<name>A0ABW4VXC9_9BACI</name>
<feature type="transmembrane region" description="Helical" evidence="1">
    <location>
        <begin position="34"/>
        <end position="53"/>
    </location>
</feature>
<dbReference type="EMBL" id="JBHUHQ010000014">
    <property type="protein sequence ID" value="MFD2044289.1"/>
    <property type="molecule type" value="Genomic_DNA"/>
</dbReference>
<dbReference type="RefSeq" id="WP_377556606.1">
    <property type="nucleotide sequence ID" value="NZ_JBHUHQ010000014.1"/>
</dbReference>
<keyword evidence="1" id="KW-1133">Transmembrane helix</keyword>
<evidence type="ECO:0000313" key="2">
    <source>
        <dbReference type="EMBL" id="MFD2044289.1"/>
    </source>
</evidence>
<evidence type="ECO:0008006" key="4">
    <source>
        <dbReference type="Google" id="ProtNLM"/>
    </source>
</evidence>
<reference evidence="3" key="1">
    <citation type="journal article" date="2019" name="Int. J. Syst. Evol. Microbiol.">
        <title>The Global Catalogue of Microorganisms (GCM) 10K type strain sequencing project: providing services to taxonomists for standard genome sequencing and annotation.</title>
        <authorList>
            <consortium name="The Broad Institute Genomics Platform"/>
            <consortium name="The Broad Institute Genome Sequencing Center for Infectious Disease"/>
            <person name="Wu L."/>
            <person name="Ma J."/>
        </authorList>
    </citation>
    <scope>NUCLEOTIDE SEQUENCE [LARGE SCALE GENOMIC DNA]</scope>
    <source>
        <strain evidence="3">R28</strain>
    </source>
</reference>
<comment type="caution">
    <text evidence="2">The sequence shown here is derived from an EMBL/GenBank/DDBJ whole genome shotgun (WGS) entry which is preliminary data.</text>
</comment>
<keyword evidence="1" id="KW-0812">Transmembrane</keyword>
<evidence type="ECO:0000256" key="1">
    <source>
        <dbReference type="SAM" id="Phobius"/>
    </source>
</evidence>
<dbReference type="Proteomes" id="UP001597383">
    <property type="component" value="Unassembled WGS sequence"/>
</dbReference>
<feature type="transmembrane region" description="Helical" evidence="1">
    <location>
        <begin position="122"/>
        <end position="140"/>
    </location>
</feature>
<feature type="transmembrane region" description="Helical" evidence="1">
    <location>
        <begin position="59"/>
        <end position="79"/>
    </location>
</feature>
<keyword evidence="3" id="KW-1185">Reference proteome</keyword>
<keyword evidence="1" id="KW-0472">Membrane</keyword>
<feature type="transmembrane region" description="Helical" evidence="1">
    <location>
        <begin position="6"/>
        <end position="27"/>
    </location>
</feature>
<sequence length="179" mass="20229">MIGWLIIACEIGFWVFVLAGLVARYIFQKNKLGAILLICTPLVDVLLLVATVVDLKDGAVATTVHGIAAIYIGVSVAFGHRMIKWADEQFSYRFSDGEKPDKRKKYGKAYAKQEREGWYRHLLSWIIGGTVLIGIILFINNSSQTEVLQRMLQLWSLVLVIDFGISFSYTIFPKKARNE</sequence>
<feature type="transmembrane region" description="Helical" evidence="1">
    <location>
        <begin position="152"/>
        <end position="172"/>
    </location>
</feature>
<proteinExistence type="predicted"/>
<organism evidence="2 3">
    <name type="scientific">Ornithinibacillus salinisoli</name>
    <dbReference type="NCBI Taxonomy" id="1848459"/>
    <lineage>
        <taxon>Bacteria</taxon>
        <taxon>Bacillati</taxon>
        <taxon>Bacillota</taxon>
        <taxon>Bacilli</taxon>
        <taxon>Bacillales</taxon>
        <taxon>Bacillaceae</taxon>
        <taxon>Ornithinibacillus</taxon>
    </lineage>
</organism>
<evidence type="ECO:0000313" key="3">
    <source>
        <dbReference type="Proteomes" id="UP001597383"/>
    </source>
</evidence>
<accession>A0ABW4VXC9</accession>